<feature type="chain" id="PRO_5013159027" evidence="1">
    <location>
        <begin position="32"/>
        <end position="104"/>
    </location>
</feature>
<dbReference type="OrthoDB" id="10575092at2759"/>
<dbReference type="AlphaFoldDB" id="A0A1R1YLW8"/>
<gene>
    <name evidence="2" type="ORF">AYI69_g2642</name>
</gene>
<sequence length="104" mass="11790">MKQRTEPLLIAMKQPLLLLLVESSTTYPTKSSIGKDNNDNNIAKVEVCCLVSDSGKNQNSRVYTNTGVIYFVRSKSGKYPKLKNKHWSLMVWKISGAPFRKKNL</sequence>
<evidence type="ECO:0000313" key="3">
    <source>
        <dbReference type="Proteomes" id="UP000187429"/>
    </source>
</evidence>
<proteinExistence type="predicted"/>
<protein>
    <submittedName>
        <fullName evidence="2">Uncharacterized protein</fullName>
    </submittedName>
</protein>
<evidence type="ECO:0000256" key="1">
    <source>
        <dbReference type="SAM" id="SignalP"/>
    </source>
</evidence>
<name>A0A1R1YLW8_9FUNG</name>
<dbReference type="EMBL" id="LSSM01000778">
    <property type="protein sequence ID" value="OMJ27902.1"/>
    <property type="molecule type" value="Genomic_DNA"/>
</dbReference>
<reference evidence="3" key="1">
    <citation type="submission" date="2017-01" db="EMBL/GenBank/DDBJ databases">
        <authorList>
            <person name="Wang Y."/>
            <person name="White M."/>
            <person name="Kvist S."/>
            <person name="Moncalvo J.-M."/>
        </authorList>
    </citation>
    <scope>NUCLEOTIDE SEQUENCE [LARGE SCALE GENOMIC DNA]</scope>
    <source>
        <strain evidence="3">ID-206-W2</strain>
    </source>
</reference>
<organism evidence="2 3">
    <name type="scientific">Smittium culicis</name>
    <dbReference type="NCBI Taxonomy" id="133412"/>
    <lineage>
        <taxon>Eukaryota</taxon>
        <taxon>Fungi</taxon>
        <taxon>Fungi incertae sedis</taxon>
        <taxon>Zoopagomycota</taxon>
        <taxon>Kickxellomycotina</taxon>
        <taxon>Harpellomycetes</taxon>
        <taxon>Harpellales</taxon>
        <taxon>Legeriomycetaceae</taxon>
        <taxon>Smittium</taxon>
    </lineage>
</organism>
<feature type="signal peptide" evidence="1">
    <location>
        <begin position="1"/>
        <end position="31"/>
    </location>
</feature>
<comment type="caution">
    <text evidence="2">The sequence shown here is derived from an EMBL/GenBank/DDBJ whole genome shotgun (WGS) entry which is preliminary data.</text>
</comment>
<evidence type="ECO:0000313" key="2">
    <source>
        <dbReference type="EMBL" id="OMJ27902.1"/>
    </source>
</evidence>
<accession>A0A1R1YLW8</accession>
<keyword evidence="1" id="KW-0732">Signal</keyword>
<keyword evidence="3" id="KW-1185">Reference proteome</keyword>
<dbReference type="Proteomes" id="UP000187429">
    <property type="component" value="Unassembled WGS sequence"/>
</dbReference>